<reference evidence="2 6" key="2">
    <citation type="journal article" date="2019" name="Nat. Med.">
        <title>A library of human gut bacterial isolates paired with longitudinal multiomics data enables mechanistic microbiome research.</title>
        <authorList>
            <person name="Poyet M."/>
            <person name="Groussin M."/>
            <person name="Gibbons S.M."/>
            <person name="Avila-Pacheco J."/>
            <person name="Jiang X."/>
            <person name="Kearney S.M."/>
            <person name="Perrotta A.R."/>
            <person name="Berdy B."/>
            <person name="Zhao S."/>
            <person name="Lieberman T.D."/>
            <person name="Swanson P.K."/>
            <person name="Smith M."/>
            <person name="Roesemann S."/>
            <person name="Alexander J.E."/>
            <person name="Rich S.A."/>
            <person name="Livny J."/>
            <person name="Vlamakis H."/>
            <person name="Clish C."/>
            <person name="Bullock K."/>
            <person name="Deik A."/>
            <person name="Scott J."/>
            <person name="Pierce K.A."/>
            <person name="Xavier R.J."/>
            <person name="Alm E.J."/>
        </authorList>
    </citation>
    <scope>NUCLEOTIDE SEQUENCE [LARGE SCALE GENOMIC DNA]</scope>
    <source>
        <strain evidence="2 6">BIOML-A41</strain>
    </source>
</reference>
<dbReference type="AlphaFoldDB" id="A0A413EYD1"/>
<organism evidence="4 5">
    <name type="scientific">Bacteroides ovatus</name>
    <dbReference type="NCBI Taxonomy" id="28116"/>
    <lineage>
        <taxon>Bacteria</taxon>
        <taxon>Pseudomonadati</taxon>
        <taxon>Bacteroidota</taxon>
        <taxon>Bacteroidia</taxon>
        <taxon>Bacteroidales</taxon>
        <taxon>Bacteroidaceae</taxon>
        <taxon>Bacteroides</taxon>
    </lineage>
</organism>
<accession>A0A413EYD1</accession>
<dbReference type="Gene3D" id="2.60.120.200">
    <property type="match status" value="1"/>
</dbReference>
<evidence type="ECO:0008006" key="7">
    <source>
        <dbReference type="Google" id="ProtNLM"/>
    </source>
</evidence>
<sequence length="641" mass="72249">MKVNNYKRITNLAGTCFLGILLLLVTACNEVMEDSLRYDYPASGSNYESGHVLLVVMDGAAGRAVQAARNAYKAPNLKSMIAHALYTDYGLADGSNNIAGGEMTNARGWANLMIGNTTHDIKTEDDLIAGTDNFISRLVEENSLVSMYAVDEKFRQTFAVKGMTAPEVNTDEAVKNGVLEELKLPDTSDLIVAEFGGVREAAGGEFYNENGTPTEAVVNAIGVLDNYIGEMWSALKERPGYENENWLIIVTSNYGGDVQMVEGKEFADHYADVSRNTFTLMYNERLVSQIQAAPGNTALSYSFSTPAWSYDYRNPNPNRYAESARLGNTEMGEFYFNDKNEIEPVTIQFFLSSSVYNSRKYVILSKSSNMDEKTKVGNGWFFHFNADTNNRRICFGFGGKRWLIQTKDENNLDWSQWHVLTLTLEPNPDPKKPANTLLTIYIDGELNNQLSYKNSEIVNGYTQNKSFPSTDAPLRIGGTENRDSQNSQQNTKKQQFSNYIYVTNLQIYDVAIPKEDVALYAGKNQLHLLKDSYKYWDNLKGYWPCDLEDDQMEPTLKNYAKDNGEDATDDFVIDRGAADVWLSGSSLSPAIHPIPESDKTFYVKTFNTVDVPRQIFVWLGKNVRWDWAMEGKAWKFAYEEF</sequence>
<evidence type="ECO:0000313" key="6">
    <source>
        <dbReference type="Proteomes" id="UP000478493"/>
    </source>
</evidence>
<evidence type="ECO:0000256" key="1">
    <source>
        <dbReference type="SAM" id="MobiDB-lite"/>
    </source>
</evidence>
<dbReference type="PROSITE" id="PS51257">
    <property type="entry name" value="PROKAR_LIPOPROTEIN"/>
    <property type="match status" value="1"/>
</dbReference>
<dbReference type="GO" id="GO:0005975">
    <property type="term" value="P:carbohydrate metabolic process"/>
    <property type="evidence" value="ECO:0007669"/>
    <property type="project" value="UniProtKB-ARBA"/>
</dbReference>
<dbReference type="SUPFAM" id="SSF53649">
    <property type="entry name" value="Alkaline phosphatase-like"/>
    <property type="match status" value="1"/>
</dbReference>
<name>A0A413EYD1_BACOV</name>
<dbReference type="EMBL" id="QSBI01000002">
    <property type="protein sequence ID" value="RGX12919.1"/>
    <property type="molecule type" value="Genomic_DNA"/>
</dbReference>
<dbReference type="Proteomes" id="UP000478493">
    <property type="component" value="Unassembled WGS sequence"/>
</dbReference>
<feature type="region of interest" description="Disordered" evidence="1">
    <location>
        <begin position="463"/>
        <end position="492"/>
    </location>
</feature>
<dbReference type="Proteomes" id="UP001215078">
    <property type="component" value="Unassembled WGS sequence"/>
</dbReference>
<proteinExistence type="predicted"/>
<evidence type="ECO:0000313" key="5">
    <source>
        <dbReference type="Proteomes" id="UP000286031"/>
    </source>
</evidence>
<evidence type="ECO:0000313" key="2">
    <source>
        <dbReference type="EMBL" id="KAA4527100.1"/>
    </source>
</evidence>
<evidence type="ECO:0000313" key="3">
    <source>
        <dbReference type="EMBL" id="MDC7959049.1"/>
    </source>
</evidence>
<dbReference type="InterPro" id="IPR013320">
    <property type="entry name" value="ConA-like_dom_sf"/>
</dbReference>
<reference evidence="4 5" key="1">
    <citation type="submission" date="2018-08" db="EMBL/GenBank/DDBJ databases">
        <title>A genome reference for cultivated species of the human gut microbiota.</title>
        <authorList>
            <person name="Zou Y."/>
            <person name="Xue W."/>
            <person name="Luo G."/>
        </authorList>
    </citation>
    <scope>NUCLEOTIDE SEQUENCE [LARGE SCALE GENOMIC DNA]</scope>
    <source>
        <strain evidence="4 5">AF04-46</strain>
    </source>
</reference>
<dbReference type="InterPro" id="IPR017850">
    <property type="entry name" value="Alkaline_phosphatase_core_sf"/>
</dbReference>
<reference evidence="3" key="3">
    <citation type="submission" date="2022-10" db="EMBL/GenBank/DDBJ databases">
        <title>Human gut microbiome strain richness.</title>
        <authorList>
            <person name="Chen-Liaw A."/>
        </authorList>
    </citation>
    <scope>NUCLEOTIDE SEQUENCE</scope>
    <source>
        <strain evidence="3">RTP21484st1_H8_RTP21484_190118</strain>
    </source>
</reference>
<gene>
    <name evidence="4" type="ORF">DWV35_01785</name>
    <name evidence="2" type="ORF">F3B85_25210</name>
    <name evidence="3" type="ORF">PQ628_12590</name>
</gene>
<comment type="caution">
    <text evidence="4">The sequence shown here is derived from an EMBL/GenBank/DDBJ whole genome shotgun (WGS) entry which is preliminary data.</text>
</comment>
<dbReference type="Proteomes" id="UP000286031">
    <property type="component" value="Unassembled WGS sequence"/>
</dbReference>
<dbReference type="EMBL" id="JAQQPO010000013">
    <property type="protein sequence ID" value="MDC7959049.1"/>
    <property type="molecule type" value="Genomic_DNA"/>
</dbReference>
<dbReference type="SUPFAM" id="SSF49899">
    <property type="entry name" value="Concanavalin A-like lectins/glucanases"/>
    <property type="match status" value="1"/>
</dbReference>
<dbReference type="GO" id="GO:0004553">
    <property type="term" value="F:hydrolase activity, hydrolyzing O-glycosyl compounds"/>
    <property type="evidence" value="ECO:0007669"/>
    <property type="project" value="UniProtKB-ARBA"/>
</dbReference>
<dbReference type="Gene3D" id="3.40.720.10">
    <property type="entry name" value="Alkaline Phosphatase, subunit A"/>
    <property type="match status" value="1"/>
</dbReference>
<protein>
    <recommendedName>
        <fullName evidence="7">DUF4983 domain-containing protein</fullName>
    </recommendedName>
</protein>
<dbReference type="EMBL" id="VWGP01000031">
    <property type="protein sequence ID" value="KAA4527100.1"/>
    <property type="molecule type" value="Genomic_DNA"/>
</dbReference>
<dbReference type="RefSeq" id="WP_117513200.1">
    <property type="nucleotide sequence ID" value="NZ_JAQCPI010000004.1"/>
</dbReference>
<evidence type="ECO:0000313" key="4">
    <source>
        <dbReference type="EMBL" id="RGX12919.1"/>
    </source>
</evidence>